<accession>A0A0F7L2Y6</accession>
<protein>
    <submittedName>
        <fullName evidence="1">Uncharacterized protein</fullName>
    </submittedName>
</protein>
<proteinExistence type="predicted"/>
<dbReference type="EMBL" id="KR029577">
    <property type="protein sequence ID" value="AKH45812.1"/>
    <property type="molecule type" value="Genomic_DNA"/>
</dbReference>
<organism evidence="1">
    <name type="scientific">uncultured marine virus</name>
    <dbReference type="NCBI Taxonomy" id="186617"/>
    <lineage>
        <taxon>Viruses</taxon>
        <taxon>environmental samples</taxon>
    </lineage>
</organism>
<name>A0A0F7L2Y6_9VIRU</name>
<reference evidence="1" key="2">
    <citation type="submission" date="2015-03" db="EMBL/GenBank/DDBJ databases">
        <authorList>
            <person name="Chow C.-E.T."/>
            <person name="Winget D.M."/>
            <person name="White R.A.III."/>
            <person name="Hallam S.J."/>
            <person name="Suttle C.A."/>
        </authorList>
    </citation>
    <scope>NUCLEOTIDE SEQUENCE</scope>
    <source>
        <strain evidence="1">Anoxic3_1</strain>
    </source>
</reference>
<sequence length="83" mass="8935">MNRPNPLIIGISGRFGLKSVLLPMLRRGLWGIHPSSIKSRPNSNAGSFAHEQEVFILSLHASRPREPGVVAQASVDLHSSALG</sequence>
<reference evidence="1" key="1">
    <citation type="journal article" date="2015" name="Front. Microbiol.">
        <title>Combining genomic sequencing methods to explore viral diversity and reveal potential virus-host interactions.</title>
        <authorList>
            <person name="Chow C.E."/>
            <person name="Winget D.M."/>
            <person name="White R.A.III."/>
            <person name="Hallam S.J."/>
            <person name="Suttle C.A."/>
        </authorList>
    </citation>
    <scope>NUCLEOTIDE SEQUENCE</scope>
    <source>
        <strain evidence="1">Anoxic3_1</strain>
    </source>
</reference>
<evidence type="ECO:0000313" key="1">
    <source>
        <dbReference type="EMBL" id="AKH45812.1"/>
    </source>
</evidence>